<feature type="domain" description="WSC" evidence="8">
    <location>
        <begin position="124"/>
        <end position="219"/>
    </location>
</feature>
<feature type="compositionally biased region" description="Polar residues" evidence="7">
    <location>
        <begin position="419"/>
        <end position="454"/>
    </location>
</feature>
<feature type="compositionally biased region" description="Low complexity" evidence="7">
    <location>
        <begin position="497"/>
        <end position="514"/>
    </location>
</feature>
<dbReference type="SMART" id="SM00321">
    <property type="entry name" value="WSC"/>
    <property type="match status" value="4"/>
</dbReference>
<feature type="compositionally biased region" description="Polar residues" evidence="7">
    <location>
        <begin position="486"/>
        <end position="496"/>
    </location>
</feature>
<dbReference type="PROSITE" id="PS51212">
    <property type="entry name" value="WSC"/>
    <property type="match status" value="4"/>
</dbReference>
<gene>
    <name evidence="10" type="ORF">O3M35_009603</name>
</gene>
<feature type="domain" description="GH16" evidence="9">
    <location>
        <begin position="541"/>
        <end position="856"/>
    </location>
</feature>
<evidence type="ECO:0000256" key="5">
    <source>
        <dbReference type="ARBA" id="ARBA00023136"/>
    </source>
</evidence>
<organism evidence="10 11">
    <name type="scientific">Rhynocoris fuscipes</name>
    <dbReference type="NCBI Taxonomy" id="488301"/>
    <lineage>
        <taxon>Eukaryota</taxon>
        <taxon>Metazoa</taxon>
        <taxon>Ecdysozoa</taxon>
        <taxon>Arthropoda</taxon>
        <taxon>Hexapoda</taxon>
        <taxon>Insecta</taxon>
        <taxon>Pterygota</taxon>
        <taxon>Neoptera</taxon>
        <taxon>Paraneoptera</taxon>
        <taxon>Hemiptera</taxon>
        <taxon>Heteroptera</taxon>
        <taxon>Panheteroptera</taxon>
        <taxon>Cimicomorpha</taxon>
        <taxon>Reduviidae</taxon>
        <taxon>Harpactorinae</taxon>
        <taxon>Harpactorini</taxon>
        <taxon>Rhynocoris</taxon>
    </lineage>
</organism>
<evidence type="ECO:0000256" key="2">
    <source>
        <dbReference type="ARBA" id="ARBA00022692"/>
    </source>
</evidence>
<evidence type="ECO:0000256" key="3">
    <source>
        <dbReference type="ARBA" id="ARBA00022729"/>
    </source>
</evidence>
<keyword evidence="4" id="KW-1133">Transmembrane helix</keyword>
<dbReference type="Gene3D" id="2.60.120.200">
    <property type="match status" value="1"/>
</dbReference>
<dbReference type="EMBL" id="JAPXFL010000006">
    <property type="protein sequence ID" value="KAK9505587.1"/>
    <property type="molecule type" value="Genomic_DNA"/>
</dbReference>
<dbReference type="PANTHER" id="PTHR24269">
    <property type="entry name" value="KREMEN PROTEIN"/>
    <property type="match status" value="1"/>
</dbReference>
<evidence type="ECO:0000313" key="10">
    <source>
        <dbReference type="EMBL" id="KAK9505587.1"/>
    </source>
</evidence>
<feature type="domain" description="WSC" evidence="8">
    <location>
        <begin position="326"/>
        <end position="420"/>
    </location>
</feature>
<dbReference type="InterPro" id="IPR013320">
    <property type="entry name" value="ConA-like_dom_sf"/>
</dbReference>
<dbReference type="GO" id="GO:0005886">
    <property type="term" value="C:plasma membrane"/>
    <property type="evidence" value="ECO:0007669"/>
    <property type="project" value="TreeGrafter"/>
</dbReference>
<sequence length="856" mass="97732">MYPSFRSELLIIYFFIGYSINGVLSATYIGCFKEKSVQDRLFKGDYVNFRNTLTPDKCIKYCKNNGFAYAGLQYKYECFCSKERPTHKSVANEGECNMKCDGNSAEICGGGQRLSVYSTASEGNARYIGCYKERSVEARLLPEDYRVFRDILTPARCIAYCKEKRYDYAGLEYSNECFCSNMRPSFKSSADENDCNVACAGDENLVCGGNNRLSVYETTDMQTNFVQSNYVGCYADNSDRRSLGSKYGQFQNLLTPEICVGFCYRSGYRFAGVQNSTQCFCGDHYIEDRKVRDSECNQNCANSRLSCGGLLRNAIYHTQISDYSEDGRLEGCFIDNSELRVLSAVRMTFEETNTPKLCFNVCMQLGYKYSGVEYGNECFCGNRSPARDLEVGENHCGMPCPGNRIQHCGGSLRILVHSTSGYQDTRPEVTTPSRPITQRPVPTTTKRSVQTPRPNVQPITQRVTQRTTQRPNQQNNQRPPYQTTTSVYSPVMLTSTSGNGDRTTNRNNGNSNTLNSVRNCVKSVTEIEHKTICKGDLLFKDNFENTISPDKWTYEVKMPWIPDYEFVVLQKKTQNAFVKNGKLHIKPTLMEDEFVRKGRLELQSCTGMLHSEECVRQAATFSILPPIESARITTKETLSFKYGIIQVRAKLPLGDWIVPEIWLEPKRKFYGPSYASGRIRIAMARGNKNLMYGDTEMGNRKLESSVLMGVGENIRGRTIIRDKIDGWHKHFHNYTLIWTPDNLKFLVDGQHEETIMTPETNRLAEIVEFDDNTLITWKTGTKIAPFDQEFYLSLGLTVGGMRDFPDESYSSGHEKPWRNMAVKAMINFWQDRHHWRNTWDDERSVLQVEHVRIQAL</sequence>
<dbReference type="GO" id="GO:0004553">
    <property type="term" value="F:hydrolase activity, hydrolyzing O-glycosyl compounds"/>
    <property type="evidence" value="ECO:0007669"/>
    <property type="project" value="InterPro"/>
</dbReference>
<dbReference type="Pfam" id="PF01822">
    <property type="entry name" value="WSC"/>
    <property type="match status" value="4"/>
</dbReference>
<dbReference type="InterPro" id="IPR002889">
    <property type="entry name" value="WSC_carb-bd"/>
</dbReference>
<name>A0AAW1D9G1_9HEMI</name>
<dbReference type="PANTHER" id="PTHR24269:SF16">
    <property type="entry name" value="PROTEIN SLG1"/>
    <property type="match status" value="1"/>
</dbReference>
<accession>A0AAW1D9G1</accession>
<keyword evidence="3" id="KW-0732">Signal</keyword>
<keyword evidence="6" id="KW-0325">Glycoprotein</keyword>
<comment type="caution">
    <text evidence="10">The sequence shown here is derived from an EMBL/GenBank/DDBJ whole genome shotgun (WGS) entry which is preliminary data.</text>
</comment>
<comment type="subcellular location">
    <subcellularLocation>
        <location evidence="1">Membrane</location>
        <topology evidence="1">Single-pass membrane protein</topology>
    </subcellularLocation>
</comment>
<protein>
    <submittedName>
        <fullName evidence="10">Uncharacterized protein</fullName>
    </submittedName>
</protein>
<dbReference type="Proteomes" id="UP001461498">
    <property type="component" value="Unassembled WGS sequence"/>
</dbReference>
<feature type="domain" description="WSC" evidence="8">
    <location>
        <begin position="227"/>
        <end position="319"/>
    </location>
</feature>
<evidence type="ECO:0000256" key="6">
    <source>
        <dbReference type="ARBA" id="ARBA00023180"/>
    </source>
</evidence>
<feature type="region of interest" description="Disordered" evidence="7">
    <location>
        <begin position="419"/>
        <end position="514"/>
    </location>
</feature>
<dbReference type="Pfam" id="PF00722">
    <property type="entry name" value="Glyco_hydro_16"/>
    <property type="match status" value="1"/>
</dbReference>
<dbReference type="AlphaFoldDB" id="A0AAW1D9G1"/>
<dbReference type="PROSITE" id="PS51762">
    <property type="entry name" value="GH16_2"/>
    <property type="match status" value="1"/>
</dbReference>
<evidence type="ECO:0000259" key="9">
    <source>
        <dbReference type="PROSITE" id="PS51762"/>
    </source>
</evidence>
<dbReference type="InterPro" id="IPR051836">
    <property type="entry name" value="Kremen_rcpt"/>
</dbReference>
<feature type="compositionally biased region" description="Low complexity" evidence="7">
    <location>
        <begin position="457"/>
        <end position="485"/>
    </location>
</feature>
<keyword evidence="2" id="KW-0812">Transmembrane</keyword>
<reference evidence="10 11" key="1">
    <citation type="submission" date="2022-12" db="EMBL/GenBank/DDBJ databases">
        <title>Chromosome-level genome assembly of true bugs.</title>
        <authorList>
            <person name="Ma L."/>
            <person name="Li H."/>
        </authorList>
    </citation>
    <scope>NUCLEOTIDE SEQUENCE [LARGE SCALE GENOMIC DNA]</scope>
    <source>
        <strain evidence="10">Lab_2022b</strain>
    </source>
</reference>
<dbReference type="SUPFAM" id="SSF49899">
    <property type="entry name" value="Concanavalin A-like lectins/glucanases"/>
    <property type="match status" value="1"/>
</dbReference>
<keyword evidence="5" id="KW-0472">Membrane</keyword>
<keyword evidence="11" id="KW-1185">Reference proteome</keyword>
<evidence type="ECO:0000256" key="7">
    <source>
        <dbReference type="SAM" id="MobiDB-lite"/>
    </source>
</evidence>
<evidence type="ECO:0000313" key="11">
    <source>
        <dbReference type="Proteomes" id="UP001461498"/>
    </source>
</evidence>
<evidence type="ECO:0000256" key="1">
    <source>
        <dbReference type="ARBA" id="ARBA00004167"/>
    </source>
</evidence>
<evidence type="ECO:0000259" key="8">
    <source>
        <dbReference type="PROSITE" id="PS51212"/>
    </source>
</evidence>
<evidence type="ECO:0000256" key="4">
    <source>
        <dbReference type="ARBA" id="ARBA00022989"/>
    </source>
</evidence>
<dbReference type="GO" id="GO:0005975">
    <property type="term" value="P:carbohydrate metabolic process"/>
    <property type="evidence" value="ECO:0007669"/>
    <property type="project" value="InterPro"/>
</dbReference>
<dbReference type="InterPro" id="IPR000757">
    <property type="entry name" value="Beta-glucanase-like"/>
</dbReference>
<proteinExistence type="predicted"/>
<feature type="domain" description="WSC" evidence="8">
    <location>
        <begin position="25"/>
        <end position="120"/>
    </location>
</feature>